<dbReference type="InterPro" id="IPR017441">
    <property type="entry name" value="Protein_kinase_ATP_BS"/>
</dbReference>
<dbReference type="Proteomes" id="UP001237642">
    <property type="component" value="Unassembled WGS sequence"/>
</dbReference>
<protein>
    <recommendedName>
        <fullName evidence="8">Protein kinase domain-containing protein</fullName>
    </recommendedName>
</protein>
<keyword evidence="4" id="KW-0418">Kinase</keyword>
<dbReference type="PROSITE" id="PS00108">
    <property type="entry name" value="PROTEIN_KINASE_ST"/>
    <property type="match status" value="1"/>
</dbReference>
<keyword evidence="3 6" id="KW-0547">Nucleotide-binding</keyword>
<dbReference type="InterPro" id="IPR001245">
    <property type="entry name" value="Ser-Thr/Tyr_kinase_cat_dom"/>
</dbReference>
<keyword evidence="5 6" id="KW-0067">ATP-binding</keyword>
<reference evidence="9" key="1">
    <citation type="submission" date="2023-02" db="EMBL/GenBank/DDBJ databases">
        <title>Genome of toxic invasive species Heracleum sosnowskyi carries increased number of genes despite the absence of recent whole-genome duplications.</title>
        <authorList>
            <person name="Schelkunov M."/>
            <person name="Shtratnikova V."/>
            <person name="Makarenko M."/>
            <person name="Klepikova A."/>
            <person name="Omelchenko D."/>
            <person name="Novikova G."/>
            <person name="Obukhova E."/>
            <person name="Bogdanov V."/>
            <person name="Penin A."/>
            <person name="Logacheva M."/>
        </authorList>
    </citation>
    <scope>NUCLEOTIDE SEQUENCE</scope>
    <source>
        <strain evidence="9">Hsosn_3</strain>
        <tissue evidence="9">Leaf</tissue>
    </source>
</reference>
<dbReference type="GO" id="GO:0005524">
    <property type="term" value="F:ATP binding"/>
    <property type="evidence" value="ECO:0007669"/>
    <property type="project" value="UniProtKB-UniRule"/>
</dbReference>
<dbReference type="PROSITE" id="PS00107">
    <property type="entry name" value="PROTEIN_KINASE_ATP"/>
    <property type="match status" value="1"/>
</dbReference>
<dbReference type="InterPro" id="IPR050167">
    <property type="entry name" value="Ser_Thr_protein_kinase"/>
</dbReference>
<dbReference type="GO" id="GO:0007165">
    <property type="term" value="P:signal transduction"/>
    <property type="evidence" value="ECO:0007669"/>
    <property type="project" value="TreeGrafter"/>
</dbReference>
<dbReference type="EMBL" id="JAUIZM010000002">
    <property type="protein sequence ID" value="KAK1399992.1"/>
    <property type="molecule type" value="Genomic_DNA"/>
</dbReference>
<dbReference type="Pfam" id="PF07714">
    <property type="entry name" value="PK_Tyr_Ser-Thr"/>
    <property type="match status" value="1"/>
</dbReference>
<sequence length="1164" mass="130139">MKHSPSRRKIPKIKLICSFNGAFTHLRPSENVKYTGGETRIISVDRTITFSRLSAKISELTKCPNQAFYLNYEITGGENEEKHSSLEVIESDDDVWCMIDVYEKLEFRGKFYRLWIYVCNDDEYVNLRNLSKLRNVVVNNVDACDKVKYSDECLRKVVLRQQLVVKQSEFIRSCFRELGLGSEESRRSDENCGDFGRPSFVGSLCRLDRDSVECDYDDDKCRESRSYVDSVCYSRGLSVKDGEEEKCDEDKCRESRCYVDSVCHSRGLSVKDVEEEKCDDDNCRESRSYLDSVCHSRGLSVMDGEEEKCDDDKCRESRSYVDSVCHFGTLNVKDGEEEKCDDCMESRSYVDLVALSASRSRLLNSKDMVDYKCDDVNLMGSRSYADLAALSVCDSRTVDHKDTVDYKYDDDNFMESKSYGDSVPLSASHSRPSILKDSGVGKSESDSAFLNAGRISRSNLSYSIDNLHFPRPYSMMSYCDVKCESRSVEPATLSNLNRENIMTCSVGSMTLRPGLARGPCGNQFLEGLSTSTSDSGISNSYFSPGDARKQRIHHSHSRSNSSNFTEIENHRKVRLNGRPCLAKFHPGIQSSSGISKQGKVVKSSYPTLLKPWSDSSSQQVEVNARASQCILNNLTCSFAFPSGSEGNISENDSGVPQDRNTNPECHFSYHNPLPSIADQLFSSLVDAEKSPGCTEGVNTQIDLLSNVFPKQHSATNQQDVANISRSPNKMELGCNAKLLEMGAVCESFSKNQSGALIAHESVNISSHDLSSSSLDGLESPTHSASSLFSDTSVKPQTMGFHLMGQEHFSTSPQAQITNEAVSIFSSYRAMEENKQEAALQQNVESALSIENKDEIKKTCDESKANGEIPPEITTIYNHLAIGELQAINNSDLEYIKELGSGTYGTVFYGKWKGSDVAIKKLKPCFFNGGAVEENRLIADFWKEAHLLGQLRHPNIVALYGVVTDGPATNLATVTEFMINGSLKQVFRRKDRTIDRRKRLILAMETAFGMEYLHEKNIVHFDLKSHNLLVNMRDPRRPVCKIGDLGLSKIKQKTLVSGGVRGTIPWMAPELLSCKSLVTEKVDVFSFGIVMWELLTGEEPYSSMRSHEIIAGIIKGTLRPETPAWCDPAWRLLMEKCWSTDPANRPTFSEIAKELRTMAAAMNIK</sequence>
<dbReference type="Gene3D" id="3.30.200.20">
    <property type="entry name" value="Phosphorylase Kinase, domain 1"/>
    <property type="match status" value="1"/>
</dbReference>
<comment type="caution">
    <text evidence="9">The sequence shown here is derived from an EMBL/GenBank/DDBJ whole genome shotgun (WGS) entry which is preliminary data.</text>
</comment>
<keyword evidence="1" id="KW-0723">Serine/threonine-protein kinase</keyword>
<evidence type="ECO:0000256" key="5">
    <source>
        <dbReference type="ARBA" id="ARBA00022840"/>
    </source>
</evidence>
<evidence type="ECO:0000256" key="7">
    <source>
        <dbReference type="SAM" id="MobiDB-lite"/>
    </source>
</evidence>
<dbReference type="CDD" id="cd13999">
    <property type="entry name" value="STKc_MAP3K-like"/>
    <property type="match status" value="1"/>
</dbReference>
<dbReference type="SUPFAM" id="SSF54277">
    <property type="entry name" value="CAD &amp; PB1 domains"/>
    <property type="match status" value="1"/>
</dbReference>
<feature type="domain" description="Protein kinase" evidence="8">
    <location>
        <begin position="892"/>
        <end position="1157"/>
    </location>
</feature>
<dbReference type="InterPro" id="IPR000270">
    <property type="entry name" value="PB1_dom"/>
</dbReference>
<evidence type="ECO:0000256" key="4">
    <source>
        <dbReference type="ARBA" id="ARBA00022777"/>
    </source>
</evidence>
<keyword evidence="2" id="KW-0808">Transferase</keyword>
<dbReference type="PROSITE" id="PS50011">
    <property type="entry name" value="PROTEIN_KINASE_DOM"/>
    <property type="match status" value="1"/>
</dbReference>
<evidence type="ECO:0000259" key="8">
    <source>
        <dbReference type="PROSITE" id="PS50011"/>
    </source>
</evidence>
<dbReference type="SMART" id="SM00666">
    <property type="entry name" value="PB1"/>
    <property type="match status" value="1"/>
</dbReference>
<dbReference type="PANTHER" id="PTHR23257:SF824">
    <property type="entry name" value="PROTEIN KINASE DOMAIN-CONTAINING PROTEIN"/>
    <property type="match status" value="1"/>
</dbReference>
<evidence type="ECO:0000256" key="3">
    <source>
        <dbReference type="ARBA" id="ARBA00022741"/>
    </source>
</evidence>
<dbReference type="GO" id="GO:0005737">
    <property type="term" value="C:cytoplasm"/>
    <property type="evidence" value="ECO:0007669"/>
    <property type="project" value="TreeGrafter"/>
</dbReference>
<feature type="compositionally biased region" description="Low complexity" evidence="7">
    <location>
        <begin position="768"/>
        <end position="779"/>
    </location>
</feature>
<evidence type="ECO:0000313" key="10">
    <source>
        <dbReference type="Proteomes" id="UP001237642"/>
    </source>
</evidence>
<accession>A0AAD8N8J9</accession>
<dbReference type="InterPro" id="IPR000719">
    <property type="entry name" value="Prot_kinase_dom"/>
</dbReference>
<dbReference type="Gene3D" id="1.10.510.10">
    <property type="entry name" value="Transferase(Phosphotransferase) domain 1"/>
    <property type="match status" value="1"/>
</dbReference>
<dbReference type="GO" id="GO:0004674">
    <property type="term" value="F:protein serine/threonine kinase activity"/>
    <property type="evidence" value="ECO:0007669"/>
    <property type="project" value="UniProtKB-KW"/>
</dbReference>
<name>A0AAD8N8J9_9APIA</name>
<evidence type="ECO:0000313" key="9">
    <source>
        <dbReference type="EMBL" id="KAK1399992.1"/>
    </source>
</evidence>
<dbReference type="PRINTS" id="PR00109">
    <property type="entry name" value="TYRKINASE"/>
</dbReference>
<dbReference type="SMART" id="SM00220">
    <property type="entry name" value="S_TKc"/>
    <property type="match status" value="1"/>
</dbReference>
<dbReference type="InterPro" id="IPR008271">
    <property type="entry name" value="Ser/Thr_kinase_AS"/>
</dbReference>
<evidence type="ECO:0000256" key="2">
    <source>
        <dbReference type="ARBA" id="ARBA00022679"/>
    </source>
</evidence>
<feature type="binding site" evidence="6">
    <location>
        <position position="920"/>
    </location>
    <ligand>
        <name>ATP</name>
        <dbReference type="ChEBI" id="CHEBI:30616"/>
    </ligand>
</feature>
<organism evidence="9 10">
    <name type="scientific">Heracleum sosnowskyi</name>
    <dbReference type="NCBI Taxonomy" id="360622"/>
    <lineage>
        <taxon>Eukaryota</taxon>
        <taxon>Viridiplantae</taxon>
        <taxon>Streptophyta</taxon>
        <taxon>Embryophyta</taxon>
        <taxon>Tracheophyta</taxon>
        <taxon>Spermatophyta</taxon>
        <taxon>Magnoliopsida</taxon>
        <taxon>eudicotyledons</taxon>
        <taxon>Gunneridae</taxon>
        <taxon>Pentapetalae</taxon>
        <taxon>asterids</taxon>
        <taxon>campanulids</taxon>
        <taxon>Apiales</taxon>
        <taxon>Apiaceae</taxon>
        <taxon>Apioideae</taxon>
        <taxon>apioid superclade</taxon>
        <taxon>Tordylieae</taxon>
        <taxon>Tordyliinae</taxon>
        <taxon>Heracleum</taxon>
    </lineage>
</organism>
<dbReference type="PANTHER" id="PTHR23257">
    <property type="entry name" value="SERINE-THREONINE PROTEIN KINASE"/>
    <property type="match status" value="1"/>
</dbReference>
<dbReference type="AlphaFoldDB" id="A0AAD8N8J9"/>
<keyword evidence="10" id="KW-1185">Reference proteome</keyword>
<feature type="region of interest" description="Disordered" evidence="7">
    <location>
        <begin position="536"/>
        <end position="569"/>
    </location>
</feature>
<reference evidence="9" key="2">
    <citation type="submission" date="2023-05" db="EMBL/GenBank/DDBJ databases">
        <authorList>
            <person name="Schelkunov M.I."/>
        </authorList>
    </citation>
    <scope>NUCLEOTIDE SEQUENCE</scope>
    <source>
        <strain evidence="9">Hsosn_3</strain>
        <tissue evidence="9">Leaf</tissue>
    </source>
</reference>
<evidence type="ECO:0000256" key="6">
    <source>
        <dbReference type="PROSITE-ProRule" id="PRU10141"/>
    </source>
</evidence>
<gene>
    <name evidence="9" type="ORF">POM88_009855</name>
</gene>
<evidence type="ECO:0000256" key="1">
    <source>
        <dbReference type="ARBA" id="ARBA00022527"/>
    </source>
</evidence>
<feature type="region of interest" description="Disordered" evidence="7">
    <location>
        <begin position="768"/>
        <end position="789"/>
    </location>
</feature>
<feature type="compositionally biased region" description="Polar residues" evidence="7">
    <location>
        <begin position="780"/>
        <end position="789"/>
    </location>
</feature>
<proteinExistence type="predicted"/>
<dbReference type="SUPFAM" id="SSF56112">
    <property type="entry name" value="Protein kinase-like (PK-like)"/>
    <property type="match status" value="1"/>
</dbReference>
<dbReference type="InterPro" id="IPR011009">
    <property type="entry name" value="Kinase-like_dom_sf"/>
</dbReference>